<feature type="compositionally biased region" description="Polar residues" evidence="1">
    <location>
        <begin position="732"/>
        <end position="751"/>
    </location>
</feature>
<feature type="compositionally biased region" description="Polar residues" evidence="1">
    <location>
        <begin position="88"/>
        <end position="98"/>
    </location>
</feature>
<feature type="compositionally biased region" description="Polar residues" evidence="1">
    <location>
        <begin position="1055"/>
        <end position="1066"/>
    </location>
</feature>
<feature type="compositionally biased region" description="Polar residues" evidence="1">
    <location>
        <begin position="992"/>
        <end position="1015"/>
    </location>
</feature>
<protein>
    <submittedName>
        <fullName evidence="2">Uncharacterized protein</fullName>
    </submittedName>
</protein>
<feature type="compositionally biased region" description="Polar residues" evidence="1">
    <location>
        <begin position="371"/>
        <end position="380"/>
    </location>
</feature>
<dbReference type="Proteomes" id="UP001212997">
    <property type="component" value="Unassembled WGS sequence"/>
</dbReference>
<feature type="region of interest" description="Disordered" evidence="1">
    <location>
        <begin position="463"/>
        <end position="1066"/>
    </location>
</feature>
<feature type="compositionally biased region" description="Low complexity" evidence="1">
    <location>
        <begin position="517"/>
        <end position="527"/>
    </location>
</feature>
<reference evidence="2" key="1">
    <citation type="submission" date="2022-07" db="EMBL/GenBank/DDBJ databases">
        <title>Genome Sequence of Physisporinus lineatus.</title>
        <authorList>
            <person name="Buettner E."/>
        </authorList>
    </citation>
    <scope>NUCLEOTIDE SEQUENCE</scope>
    <source>
        <strain evidence="2">VT162</strain>
    </source>
</reference>
<dbReference type="AlphaFoldDB" id="A0AAD5VAV7"/>
<keyword evidence="3" id="KW-1185">Reference proteome</keyword>
<feature type="compositionally biased region" description="Polar residues" evidence="1">
    <location>
        <begin position="148"/>
        <end position="162"/>
    </location>
</feature>
<name>A0AAD5VAV7_9APHY</name>
<evidence type="ECO:0000256" key="1">
    <source>
        <dbReference type="SAM" id="MobiDB-lite"/>
    </source>
</evidence>
<feature type="compositionally biased region" description="Basic and acidic residues" evidence="1">
    <location>
        <begin position="274"/>
        <end position="288"/>
    </location>
</feature>
<feature type="compositionally biased region" description="Polar residues" evidence="1">
    <location>
        <begin position="1092"/>
        <end position="1114"/>
    </location>
</feature>
<organism evidence="2 3">
    <name type="scientific">Meripilus lineatus</name>
    <dbReference type="NCBI Taxonomy" id="2056292"/>
    <lineage>
        <taxon>Eukaryota</taxon>
        <taxon>Fungi</taxon>
        <taxon>Dikarya</taxon>
        <taxon>Basidiomycota</taxon>
        <taxon>Agaricomycotina</taxon>
        <taxon>Agaricomycetes</taxon>
        <taxon>Polyporales</taxon>
        <taxon>Meripilaceae</taxon>
        <taxon>Meripilus</taxon>
    </lineage>
</organism>
<feature type="compositionally biased region" description="Acidic residues" evidence="1">
    <location>
        <begin position="1178"/>
        <end position="1199"/>
    </location>
</feature>
<feature type="compositionally biased region" description="Acidic residues" evidence="1">
    <location>
        <begin position="584"/>
        <end position="602"/>
    </location>
</feature>
<comment type="caution">
    <text evidence="2">The sequence shown here is derived from an EMBL/GenBank/DDBJ whole genome shotgun (WGS) entry which is preliminary data.</text>
</comment>
<feature type="compositionally biased region" description="Basic and acidic residues" evidence="1">
    <location>
        <begin position="603"/>
        <end position="615"/>
    </location>
</feature>
<proteinExistence type="predicted"/>
<feature type="region of interest" description="Disordered" evidence="1">
    <location>
        <begin position="1154"/>
        <end position="1227"/>
    </location>
</feature>
<feature type="compositionally biased region" description="Low complexity" evidence="1">
    <location>
        <begin position="854"/>
        <end position="884"/>
    </location>
</feature>
<feature type="compositionally biased region" description="Polar residues" evidence="1">
    <location>
        <begin position="173"/>
        <end position="188"/>
    </location>
</feature>
<evidence type="ECO:0000313" key="3">
    <source>
        <dbReference type="Proteomes" id="UP001212997"/>
    </source>
</evidence>
<feature type="compositionally biased region" description="Basic and acidic residues" evidence="1">
    <location>
        <begin position="690"/>
        <end position="701"/>
    </location>
</feature>
<gene>
    <name evidence="2" type="ORF">NLI96_g2494</name>
</gene>
<accession>A0AAD5VAV7</accession>
<feature type="compositionally biased region" description="Low complexity" evidence="1">
    <location>
        <begin position="1040"/>
        <end position="1054"/>
    </location>
</feature>
<feature type="compositionally biased region" description="Basic and acidic residues" evidence="1">
    <location>
        <begin position="64"/>
        <end position="75"/>
    </location>
</feature>
<feature type="compositionally biased region" description="Polar residues" evidence="1">
    <location>
        <begin position="544"/>
        <end position="555"/>
    </location>
</feature>
<feature type="compositionally biased region" description="Basic and acidic residues" evidence="1">
    <location>
        <begin position="229"/>
        <end position="245"/>
    </location>
</feature>
<feature type="compositionally biased region" description="Basic and acidic residues" evidence="1">
    <location>
        <begin position="487"/>
        <end position="508"/>
    </location>
</feature>
<feature type="compositionally biased region" description="Polar residues" evidence="1">
    <location>
        <begin position="783"/>
        <end position="801"/>
    </location>
</feature>
<feature type="compositionally biased region" description="Polar residues" evidence="1">
    <location>
        <begin position="1124"/>
        <end position="1134"/>
    </location>
</feature>
<feature type="compositionally biased region" description="Polar residues" evidence="1">
    <location>
        <begin position="395"/>
        <end position="406"/>
    </location>
</feature>
<feature type="compositionally biased region" description="Acidic residues" evidence="1">
    <location>
        <begin position="619"/>
        <end position="630"/>
    </location>
</feature>
<feature type="region of interest" description="Disordered" evidence="1">
    <location>
        <begin position="64"/>
        <end position="411"/>
    </location>
</feature>
<feature type="region of interest" description="Disordered" evidence="1">
    <location>
        <begin position="1082"/>
        <end position="1134"/>
    </location>
</feature>
<feature type="compositionally biased region" description="Polar residues" evidence="1">
    <location>
        <begin position="313"/>
        <end position="330"/>
    </location>
</feature>
<feature type="compositionally biased region" description="Polar residues" evidence="1">
    <location>
        <begin position="665"/>
        <end position="677"/>
    </location>
</feature>
<evidence type="ECO:0000313" key="2">
    <source>
        <dbReference type="EMBL" id="KAJ3488929.1"/>
    </source>
</evidence>
<feature type="compositionally biased region" description="Polar residues" evidence="1">
    <location>
        <begin position="203"/>
        <end position="215"/>
    </location>
</feature>
<sequence>MKNGIKNKLRIIEDTDVKLVQLRDGRHVDLEDDDDFEAFRAQAAIHHSLQVKITIPEYLSQPVDRADEVPEDQHSAKKKRVSFGEVALSQQEPASTPSRSPPVPHTPSKSALVPSLLADGAPAEPTPQAKQKRKRKKSLLSVVEEEASISTSVSSPVIASDTSGKRKQKDLSPENQISVFTSEESGITPSKKKKRKKDLSPDVLSSTPSKATSATGLVHSILAPVEVHSQQEQKSKEVAVTETREPSSVIITSMRYIKEANKASKKKTKSKSVQLEKRDDLQEKDELHVASPEAPPNPGEVAKKPPKERKQKGISSPSESLLIPQSSLPTPQDPDILVKPKKSRSRRQKESLPPAPDVSSLPQPHSAEGASDTSSNPSKQPSNSTPRTTPPSPKLRTNQTNPQTRSIPCPICRQPSSHYHYSCPIVLGDPEQLKRRVAEMRNEGHASTLMQVMEGYLTNKKLKKTDGSAAVPTPARMAPPVSQPTESHQKDNDALIDKPREVPEEIRHQGVGNATDSSENQSSNSSEKVQPKHSKRKAVKATPIVSTSHTAQIDTEAQLESLLRGPVRSSRSVLAAIPSNSEGSDNEDGMESEDPDQEDEENDKSFRRLEKRVQRADSSSDEEPAAEDGESSASPKTPIPQGSDESSSSTPEAEAIEDIVGVESGATTPGDASSTSPVAEDPTRPQDPVHGNDPDEDKEKSSSQSAVAQAPVALSSHPIQSEVMPRTEDEPSPTNELRTSPNTESGSNPRESSQEDPNDPIESADDLIEKEVDAAQDDDPIEQDSSVQEAPSLVVPQSSVIKSMKGRRGLKASQDANAPVLAATAVPPEARPTRPKRGSKKDANPLTNGDQKDAASVSVSDPAPSQKPSSSVLMPPPASVASAAEPKKRGRRPMSQEEKDKRDAAKKAEKAEKAAERAAARAAAKAERDAKKLVEKAEKAKSSRKAVPAKPKRTSTASEKVGQAHTPDPAEPSSSLPIAPDSERIVEPPKTPQNQLPQPSQGSVKWTVLSQTPDLESSVMEGSMVDELRSSSPPISVDLPPLSVPSFPKSSKSKTGLNGKSHQIPQTPVAAKLLPAQFVTPVTRPDPLFLPGTQSQFPDISMQLPTQTLSSPSESGREFERHSSSQPSTTNNANWALNAKFPRLTELSSQVLFSPPAISSTPVARPGASRLTKLSVADESEASETSSEDSSSDDDEEPGDNSNHIPNNRRAGAGIPKKKKGLLSALT</sequence>
<dbReference type="EMBL" id="JANAWD010000056">
    <property type="protein sequence ID" value="KAJ3488929.1"/>
    <property type="molecule type" value="Genomic_DNA"/>
</dbReference>
<feature type="compositionally biased region" description="Low complexity" evidence="1">
    <location>
        <begin position="702"/>
        <end position="716"/>
    </location>
</feature>
<feature type="compositionally biased region" description="Acidic residues" evidence="1">
    <location>
        <begin position="754"/>
        <end position="766"/>
    </location>
</feature>
<feature type="compositionally biased region" description="Basic and acidic residues" evidence="1">
    <location>
        <begin position="894"/>
        <end position="941"/>
    </location>
</feature>